<proteinExistence type="predicted"/>
<comment type="caution">
    <text evidence="1">The sequence shown here is derived from an EMBL/GenBank/DDBJ whole genome shotgun (WGS) entry which is preliminary data.</text>
</comment>
<protein>
    <recommendedName>
        <fullName evidence="2">Cadherin domain-containing protein</fullName>
    </recommendedName>
</protein>
<sequence>MAKNTASERPVAVPGETNLCSVSLVGILDSGELATGTPTVTEVTTTDLTISNIAVSTGELTINNKAVATGKAIQFKVVDQLVANSPYTLKITVATDSTPAQSKIVFVKLDVANE</sequence>
<accession>A0A0F9TK61</accession>
<dbReference type="AlphaFoldDB" id="A0A0F9TK61"/>
<reference evidence="1" key="1">
    <citation type="journal article" date="2015" name="Nature">
        <title>Complex archaea that bridge the gap between prokaryotes and eukaryotes.</title>
        <authorList>
            <person name="Spang A."/>
            <person name="Saw J.H."/>
            <person name="Jorgensen S.L."/>
            <person name="Zaremba-Niedzwiedzka K."/>
            <person name="Martijn J."/>
            <person name="Lind A.E."/>
            <person name="van Eijk R."/>
            <person name="Schleper C."/>
            <person name="Guy L."/>
            <person name="Ettema T.J."/>
        </authorList>
    </citation>
    <scope>NUCLEOTIDE SEQUENCE</scope>
</reference>
<gene>
    <name evidence="1" type="ORF">LCGC14_0643620</name>
</gene>
<dbReference type="EMBL" id="LAZR01001171">
    <property type="protein sequence ID" value="KKN49386.1"/>
    <property type="molecule type" value="Genomic_DNA"/>
</dbReference>
<organism evidence="1">
    <name type="scientific">marine sediment metagenome</name>
    <dbReference type="NCBI Taxonomy" id="412755"/>
    <lineage>
        <taxon>unclassified sequences</taxon>
        <taxon>metagenomes</taxon>
        <taxon>ecological metagenomes</taxon>
    </lineage>
</organism>
<evidence type="ECO:0000313" key="1">
    <source>
        <dbReference type="EMBL" id="KKN49386.1"/>
    </source>
</evidence>
<name>A0A0F9TK61_9ZZZZ</name>
<evidence type="ECO:0008006" key="2">
    <source>
        <dbReference type="Google" id="ProtNLM"/>
    </source>
</evidence>